<dbReference type="GO" id="GO:0003830">
    <property type="term" value="F:beta-1,4-mannosylglycoprotein 4-beta-N-acetylglucosaminyltransferase activity"/>
    <property type="evidence" value="ECO:0007669"/>
    <property type="project" value="InterPro"/>
</dbReference>
<sequence length="367" mass="43190">MRMISRTLRRHPIRIALVVGSLWMLVDMLTGLRDLAPLAISNNPSSALEQAEQRSLCQQHGWKPFHSTTWMGRPAPRRKVYDLVMVNTELDWLEIRLNTTWNAVDYFVLVEGHRTFTSLDKPLVLKENMAKFESRYGSKIIYHEIEYPPNFNPQRTWDTEDLQRNAMYTQVFPHLAGEQAPRFGDVIVVSDIDEIPRPETLEVLRACRFPRRLTLRSAFYYYSFQYLHRGEEWPHPQATYYQGFWRTVKPNDLRVGLGFPLTSWWDSAELPSAAWHCSSCFGTMEELLTKMRSFAHVWMNAEEYRNKKRIADRVRRGKDIWDRTGQIYDRVENNTDVPRFLLENPERFPYALNRDGPTAGFTDYAGE</sequence>
<keyword evidence="2" id="KW-1185">Reference proteome</keyword>
<dbReference type="InterPro" id="IPR006813">
    <property type="entry name" value="Glyco_trans_17"/>
</dbReference>
<comment type="caution">
    <text evidence="1">The sequence shown here is derived from an EMBL/GenBank/DDBJ whole genome shotgun (WGS) entry which is preliminary data.</text>
</comment>
<dbReference type="EMBL" id="JAUEDM010000001">
    <property type="protein sequence ID" value="KAK3329686.1"/>
    <property type="molecule type" value="Genomic_DNA"/>
</dbReference>
<reference evidence="1" key="2">
    <citation type="submission" date="2023-06" db="EMBL/GenBank/DDBJ databases">
        <authorList>
            <consortium name="Lawrence Berkeley National Laboratory"/>
            <person name="Haridas S."/>
            <person name="Hensen N."/>
            <person name="Bonometti L."/>
            <person name="Westerberg I."/>
            <person name="Brannstrom I.O."/>
            <person name="Guillou S."/>
            <person name="Cros-Aarteil S."/>
            <person name="Calhoun S."/>
            <person name="Kuo A."/>
            <person name="Mondo S."/>
            <person name="Pangilinan J."/>
            <person name="Riley R."/>
            <person name="Labutti K."/>
            <person name="Andreopoulos B."/>
            <person name="Lipzen A."/>
            <person name="Chen C."/>
            <person name="Yanf M."/>
            <person name="Daum C."/>
            <person name="Ng V."/>
            <person name="Clum A."/>
            <person name="Steindorff A."/>
            <person name="Ohm R."/>
            <person name="Martin F."/>
            <person name="Silar P."/>
            <person name="Natvig D."/>
            <person name="Lalanne C."/>
            <person name="Gautier V."/>
            <person name="Ament-Velasquez S.L."/>
            <person name="Kruys A."/>
            <person name="Hutchinson M.I."/>
            <person name="Powell A.J."/>
            <person name="Barry K."/>
            <person name="Miller A.N."/>
            <person name="Grigoriev I.V."/>
            <person name="Debuchy R."/>
            <person name="Gladieux P."/>
            <person name="Thoren M.H."/>
            <person name="Johannesson H."/>
        </authorList>
    </citation>
    <scope>NUCLEOTIDE SEQUENCE</scope>
    <source>
        <strain evidence="1">CBS 118394</strain>
    </source>
</reference>
<dbReference type="GO" id="GO:0016020">
    <property type="term" value="C:membrane"/>
    <property type="evidence" value="ECO:0007669"/>
    <property type="project" value="InterPro"/>
</dbReference>
<name>A0AAE0MEK7_9PEZI</name>
<proteinExistence type="predicted"/>
<protein>
    <submittedName>
        <fullName evidence="1">Glycosyltransferase family 17 protein</fullName>
    </submittedName>
</protein>
<dbReference type="GO" id="GO:0006044">
    <property type="term" value="P:N-acetylglucosamine metabolic process"/>
    <property type="evidence" value="ECO:0007669"/>
    <property type="project" value="TreeGrafter"/>
</dbReference>
<dbReference type="PANTHER" id="PTHR12224">
    <property type="entry name" value="BETA-1,4-MANNOSYL-GLYCOPROTEIN BETA-1,4-N-ACETYLGLUCOSAMINYL-TRANSFERASE"/>
    <property type="match status" value="1"/>
</dbReference>
<accession>A0AAE0MEK7</accession>
<organism evidence="1 2">
    <name type="scientific">Apodospora peruviana</name>
    <dbReference type="NCBI Taxonomy" id="516989"/>
    <lineage>
        <taxon>Eukaryota</taxon>
        <taxon>Fungi</taxon>
        <taxon>Dikarya</taxon>
        <taxon>Ascomycota</taxon>
        <taxon>Pezizomycotina</taxon>
        <taxon>Sordariomycetes</taxon>
        <taxon>Sordariomycetidae</taxon>
        <taxon>Sordariales</taxon>
        <taxon>Lasiosphaeriaceae</taxon>
        <taxon>Apodospora</taxon>
    </lineage>
</organism>
<dbReference type="PANTHER" id="PTHR12224:SF0">
    <property type="entry name" value="BETA-1,4-MANNOSYL-GLYCOPROTEIN 4-BETA-N-ACETYLGLUCOSAMINYLTRANSFERASE"/>
    <property type="match status" value="1"/>
</dbReference>
<dbReference type="Pfam" id="PF04724">
    <property type="entry name" value="Glyco_transf_17"/>
    <property type="match status" value="1"/>
</dbReference>
<dbReference type="Proteomes" id="UP001283341">
    <property type="component" value="Unassembled WGS sequence"/>
</dbReference>
<evidence type="ECO:0000313" key="2">
    <source>
        <dbReference type="Proteomes" id="UP001283341"/>
    </source>
</evidence>
<gene>
    <name evidence="1" type="ORF">B0H66DRAFT_541798</name>
</gene>
<evidence type="ECO:0000313" key="1">
    <source>
        <dbReference type="EMBL" id="KAK3329686.1"/>
    </source>
</evidence>
<reference evidence="1" key="1">
    <citation type="journal article" date="2023" name="Mol. Phylogenet. Evol.">
        <title>Genome-scale phylogeny and comparative genomics of the fungal order Sordariales.</title>
        <authorList>
            <person name="Hensen N."/>
            <person name="Bonometti L."/>
            <person name="Westerberg I."/>
            <person name="Brannstrom I.O."/>
            <person name="Guillou S."/>
            <person name="Cros-Aarteil S."/>
            <person name="Calhoun S."/>
            <person name="Haridas S."/>
            <person name="Kuo A."/>
            <person name="Mondo S."/>
            <person name="Pangilinan J."/>
            <person name="Riley R."/>
            <person name="LaButti K."/>
            <person name="Andreopoulos B."/>
            <person name="Lipzen A."/>
            <person name="Chen C."/>
            <person name="Yan M."/>
            <person name="Daum C."/>
            <person name="Ng V."/>
            <person name="Clum A."/>
            <person name="Steindorff A."/>
            <person name="Ohm R.A."/>
            <person name="Martin F."/>
            <person name="Silar P."/>
            <person name="Natvig D.O."/>
            <person name="Lalanne C."/>
            <person name="Gautier V."/>
            <person name="Ament-Velasquez S.L."/>
            <person name="Kruys A."/>
            <person name="Hutchinson M.I."/>
            <person name="Powell A.J."/>
            <person name="Barry K."/>
            <person name="Miller A.N."/>
            <person name="Grigoriev I.V."/>
            <person name="Debuchy R."/>
            <person name="Gladieux P."/>
            <person name="Hiltunen Thoren M."/>
            <person name="Johannesson H."/>
        </authorList>
    </citation>
    <scope>NUCLEOTIDE SEQUENCE</scope>
    <source>
        <strain evidence="1">CBS 118394</strain>
    </source>
</reference>
<dbReference type="AlphaFoldDB" id="A0AAE0MEK7"/>